<organism evidence="2 3">
    <name type="scientific">Clathrospora elynae</name>
    <dbReference type="NCBI Taxonomy" id="706981"/>
    <lineage>
        <taxon>Eukaryota</taxon>
        <taxon>Fungi</taxon>
        <taxon>Dikarya</taxon>
        <taxon>Ascomycota</taxon>
        <taxon>Pezizomycotina</taxon>
        <taxon>Dothideomycetes</taxon>
        <taxon>Pleosporomycetidae</taxon>
        <taxon>Pleosporales</taxon>
        <taxon>Diademaceae</taxon>
        <taxon>Clathrospora</taxon>
    </lineage>
</organism>
<feature type="non-terminal residue" evidence="2">
    <location>
        <position position="315"/>
    </location>
</feature>
<feature type="region of interest" description="Disordered" evidence="1">
    <location>
        <begin position="200"/>
        <end position="225"/>
    </location>
</feature>
<dbReference type="EMBL" id="ML976062">
    <property type="protein sequence ID" value="KAF1940501.1"/>
    <property type="molecule type" value="Genomic_DNA"/>
</dbReference>
<evidence type="ECO:0000256" key="1">
    <source>
        <dbReference type="SAM" id="MobiDB-lite"/>
    </source>
</evidence>
<name>A0A6A5SIN2_9PLEO</name>
<reference evidence="2" key="1">
    <citation type="journal article" date="2020" name="Stud. Mycol.">
        <title>101 Dothideomycetes genomes: a test case for predicting lifestyles and emergence of pathogens.</title>
        <authorList>
            <person name="Haridas S."/>
            <person name="Albert R."/>
            <person name="Binder M."/>
            <person name="Bloem J."/>
            <person name="Labutti K."/>
            <person name="Salamov A."/>
            <person name="Andreopoulos B."/>
            <person name="Baker S."/>
            <person name="Barry K."/>
            <person name="Bills G."/>
            <person name="Bluhm B."/>
            <person name="Cannon C."/>
            <person name="Castanera R."/>
            <person name="Culley D."/>
            <person name="Daum C."/>
            <person name="Ezra D."/>
            <person name="Gonzalez J."/>
            <person name="Henrissat B."/>
            <person name="Kuo A."/>
            <person name="Liang C."/>
            <person name="Lipzen A."/>
            <person name="Lutzoni F."/>
            <person name="Magnuson J."/>
            <person name="Mondo S."/>
            <person name="Nolan M."/>
            <person name="Ohm R."/>
            <person name="Pangilinan J."/>
            <person name="Park H.-J."/>
            <person name="Ramirez L."/>
            <person name="Alfaro M."/>
            <person name="Sun H."/>
            <person name="Tritt A."/>
            <person name="Yoshinaga Y."/>
            <person name="Zwiers L.-H."/>
            <person name="Turgeon B."/>
            <person name="Goodwin S."/>
            <person name="Spatafora J."/>
            <person name="Crous P."/>
            <person name="Grigoriev I."/>
        </authorList>
    </citation>
    <scope>NUCLEOTIDE SEQUENCE</scope>
    <source>
        <strain evidence="2">CBS 161.51</strain>
    </source>
</reference>
<dbReference type="OrthoDB" id="3800892at2759"/>
<feature type="region of interest" description="Disordered" evidence="1">
    <location>
        <begin position="268"/>
        <end position="315"/>
    </location>
</feature>
<dbReference type="AlphaFoldDB" id="A0A6A5SIN2"/>
<evidence type="ECO:0000313" key="3">
    <source>
        <dbReference type="Proteomes" id="UP000800038"/>
    </source>
</evidence>
<feature type="compositionally biased region" description="Basic and acidic residues" evidence="1">
    <location>
        <begin position="141"/>
        <end position="156"/>
    </location>
</feature>
<keyword evidence="3" id="KW-1185">Reference proteome</keyword>
<evidence type="ECO:0000313" key="2">
    <source>
        <dbReference type="EMBL" id="KAF1940501.1"/>
    </source>
</evidence>
<accession>A0A6A5SIN2</accession>
<gene>
    <name evidence="2" type="ORF">EJ02DRAFT_313972</name>
</gene>
<dbReference type="Proteomes" id="UP000800038">
    <property type="component" value="Unassembled WGS sequence"/>
</dbReference>
<protein>
    <submittedName>
        <fullName evidence="2">Uncharacterized protein</fullName>
    </submittedName>
</protein>
<proteinExistence type="predicted"/>
<feature type="region of interest" description="Disordered" evidence="1">
    <location>
        <begin position="95"/>
        <end position="177"/>
    </location>
</feature>
<sequence length="315" mass="35296">MAVNISHIRCKSCAQVLATVLPTGLVPKTSSDTWGCSTCQQFDTLYNAVQAADTEWAGVESKRDTLKAKQIALEKHKKVHMEFDNWLISVEAPAEPKGTKRKACDRETDVEERDIGDEQHQQGIKRARSHSPTSQPPEQDPVQHEFSEPQPLHEKGLSLSLRPSPKRSRSTTSLSERKRIKFSDSVEFREIYRHSYQYHRPGDIYAPGRHAPPEGSEYMDTSGSGQTFLKFTRSKKVGANWVEVSEEELAKKIESAKLSAELRRLGFAEKADPQEMGGGSPDELNEEGCAPPDARTTRLARRARGPSSVKRTQKK</sequence>